<gene>
    <name evidence="2" type="ORF">SCLCIDRAFT_1218525</name>
</gene>
<reference evidence="3" key="2">
    <citation type="submission" date="2015-01" db="EMBL/GenBank/DDBJ databases">
        <title>Evolutionary Origins and Diversification of the Mycorrhizal Mutualists.</title>
        <authorList>
            <consortium name="DOE Joint Genome Institute"/>
            <consortium name="Mycorrhizal Genomics Consortium"/>
            <person name="Kohler A."/>
            <person name="Kuo A."/>
            <person name="Nagy L.G."/>
            <person name="Floudas D."/>
            <person name="Copeland A."/>
            <person name="Barry K.W."/>
            <person name="Cichocki N."/>
            <person name="Veneault-Fourrey C."/>
            <person name="LaButti K."/>
            <person name="Lindquist E.A."/>
            <person name="Lipzen A."/>
            <person name="Lundell T."/>
            <person name="Morin E."/>
            <person name="Murat C."/>
            <person name="Riley R."/>
            <person name="Ohm R."/>
            <person name="Sun H."/>
            <person name="Tunlid A."/>
            <person name="Henrissat B."/>
            <person name="Grigoriev I.V."/>
            <person name="Hibbett D.S."/>
            <person name="Martin F."/>
        </authorList>
    </citation>
    <scope>NUCLEOTIDE SEQUENCE [LARGE SCALE GENOMIC DNA]</scope>
    <source>
        <strain evidence="3">Foug A</strain>
    </source>
</reference>
<keyword evidence="3" id="KW-1185">Reference proteome</keyword>
<dbReference type="InParanoid" id="A0A0C3DCW7"/>
<evidence type="ECO:0000313" key="2">
    <source>
        <dbReference type="EMBL" id="KIM58570.1"/>
    </source>
</evidence>
<feature type="region of interest" description="Disordered" evidence="1">
    <location>
        <begin position="21"/>
        <end position="44"/>
    </location>
</feature>
<reference evidence="2 3" key="1">
    <citation type="submission" date="2014-04" db="EMBL/GenBank/DDBJ databases">
        <authorList>
            <consortium name="DOE Joint Genome Institute"/>
            <person name="Kuo A."/>
            <person name="Kohler A."/>
            <person name="Nagy L.G."/>
            <person name="Floudas D."/>
            <person name="Copeland A."/>
            <person name="Barry K.W."/>
            <person name="Cichocki N."/>
            <person name="Veneault-Fourrey C."/>
            <person name="LaButti K."/>
            <person name="Lindquist E.A."/>
            <person name="Lipzen A."/>
            <person name="Lundell T."/>
            <person name="Morin E."/>
            <person name="Murat C."/>
            <person name="Sun H."/>
            <person name="Tunlid A."/>
            <person name="Henrissat B."/>
            <person name="Grigoriev I.V."/>
            <person name="Hibbett D.S."/>
            <person name="Martin F."/>
            <person name="Nordberg H.P."/>
            <person name="Cantor M.N."/>
            <person name="Hua S.X."/>
        </authorList>
    </citation>
    <scope>NUCLEOTIDE SEQUENCE [LARGE SCALE GENOMIC DNA]</scope>
    <source>
        <strain evidence="2 3">Foug A</strain>
    </source>
</reference>
<sequence>MAPALAVMAHTAPRLSRLHTSVVTDRPPTPSIERRAHPSNCVHSQLERTSPSWFTYDSMLQTTNACRQY</sequence>
<organism evidence="2 3">
    <name type="scientific">Scleroderma citrinum Foug A</name>
    <dbReference type="NCBI Taxonomy" id="1036808"/>
    <lineage>
        <taxon>Eukaryota</taxon>
        <taxon>Fungi</taxon>
        <taxon>Dikarya</taxon>
        <taxon>Basidiomycota</taxon>
        <taxon>Agaricomycotina</taxon>
        <taxon>Agaricomycetes</taxon>
        <taxon>Agaricomycetidae</taxon>
        <taxon>Boletales</taxon>
        <taxon>Sclerodermatineae</taxon>
        <taxon>Sclerodermataceae</taxon>
        <taxon>Scleroderma</taxon>
    </lineage>
</organism>
<evidence type="ECO:0000313" key="3">
    <source>
        <dbReference type="Proteomes" id="UP000053989"/>
    </source>
</evidence>
<proteinExistence type="predicted"/>
<dbReference type="EMBL" id="KN822084">
    <property type="protein sequence ID" value="KIM58570.1"/>
    <property type="molecule type" value="Genomic_DNA"/>
</dbReference>
<name>A0A0C3DCW7_9AGAM</name>
<protein>
    <submittedName>
        <fullName evidence="2">Uncharacterized protein</fullName>
    </submittedName>
</protein>
<dbReference type="HOGENOM" id="CLU_2777432_0_0_1"/>
<accession>A0A0C3DCW7</accession>
<evidence type="ECO:0000256" key="1">
    <source>
        <dbReference type="SAM" id="MobiDB-lite"/>
    </source>
</evidence>
<dbReference type="Proteomes" id="UP000053989">
    <property type="component" value="Unassembled WGS sequence"/>
</dbReference>
<dbReference type="AlphaFoldDB" id="A0A0C3DCW7"/>